<gene>
    <name evidence="1" type="ORF">S01H1_62488</name>
</gene>
<evidence type="ECO:0000313" key="1">
    <source>
        <dbReference type="EMBL" id="GAG41352.1"/>
    </source>
</evidence>
<proteinExistence type="predicted"/>
<dbReference type="EMBL" id="BARS01041044">
    <property type="protein sequence ID" value="GAG41352.1"/>
    <property type="molecule type" value="Genomic_DNA"/>
</dbReference>
<name>X0Y1X2_9ZZZZ</name>
<organism evidence="1">
    <name type="scientific">marine sediment metagenome</name>
    <dbReference type="NCBI Taxonomy" id="412755"/>
    <lineage>
        <taxon>unclassified sequences</taxon>
        <taxon>metagenomes</taxon>
        <taxon>ecological metagenomes</taxon>
    </lineage>
</organism>
<dbReference type="AlphaFoldDB" id="X0Y1X2"/>
<accession>X0Y1X2</accession>
<comment type="caution">
    <text evidence="1">The sequence shown here is derived from an EMBL/GenBank/DDBJ whole genome shotgun (WGS) entry which is preliminary data.</text>
</comment>
<sequence length="59" mass="6819">MKKANNKKAIKKELTDEEIFEEMLECNTVVRMPPVKEYTIKVKIESIKKATPKIVEPGE</sequence>
<protein>
    <submittedName>
        <fullName evidence="1">Uncharacterized protein</fullName>
    </submittedName>
</protein>
<reference evidence="1" key="1">
    <citation type="journal article" date="2014" name="Front. Microbiol.">
        <title>High frequency of phylogenetically diverse reductive dehalogenase-homologous genes in deep subseafloor sedimentary metagenomes.</title>
        <authorList>
            <person name="Kawai M."/>
            <person name="Futagami T."/>
            <person name="Toyoda A."/>
            <person name="Takaki Y."/>
            <person name="Nishi S."/>
            <person name="Hori S."/>
            <person name="Arai W."/>
            <person name="Tsubouchi T."/>
            <person name="Morono Y."/>
            <person name="Uchiyama I."/>
            <person name="Ito T."/>
            <person name="Fujiyama A."/>
            <person name="Inagaki F."/>
            <person name="Takami H."/>
        </authorList>
    </citation>
    <scope>NUCLEOTIDE SEQUENCE</scope>
    <source>
        <strain evidence="1">Expedition CK06-06</strain>
    </source>
</reference>